<evidence type="ECO:0000313" key="4">
    <source>
        <dbReference type="Proteomes" id="UP000198948"/>
    </source>
</evidence>
<dbReference type="RefSeq" id="WP_218139629.1">
    <property type="nucleotide sequence ID" value="NZ_FOHA01000002.1"/>
</dbReference>
<reference evidence="3 4" key="1">
    <citation type="submission" date="2016-10" db="EMBL/GenBank/DDBJ databases">
        <authorList>
            <person name="de Groot N.N."/>
        </authorList>
    </citation>
    <scope>NUCLEOTIDE SEQUENCE [LARGE SCALE GENOMIC DNA]</scope>
    <source>
        <strain evidence="3 4">DSM 13760</strain>
    </source>
</reference>
<evidence type="ECO:0000259" key="2">
    <source>
        <dbReference type="Pfam" id="PF03816"/>
    </source>
</evidence>
<proteinExistence type="inferred from homology"/>
<dbReference type="EMBL" id="FOHA01000002">
    <property type="protein sequence ID" value="SER61933.1"/>
    <property type="molecule type" value="Genomic_DNA"/>
</dbReference>
<organism evidence="3 4">
    <name type="scientific">Isobaculum melis</name>
    <dbReference type="NCBI Taxonomy" id="142588"/>
    <lineage>
        <taxon>Bacteria</taxon>
        <taxon>Bacillati</taxon>
        <taxon>Bacillota</taxon>
        <taxon>Bacilli</taxon>
        <taxon>Lactobacillales</taxon>
        <taxon>Carnobacteriaceae</taxon>
        <taxon>Isobaculum</taxon>
    </lineage>
</organism>
<dbReference type="InterPro" id="IPR004474">
    <property type="entry name" value="LytR_CpsA_psr"/>
</dbReference>
<evidence type="ECO:0000313" key="3">
    <source>
        <dbReference type="EMBL" id="SER61933.1"/>
    </source>
</evidence>
<evidence type="ECO:0000256" key="1">
    <source>
        <dbReference type="ARBA" id="ARBA00006068"/>
    </source>
</evidence>
<dbReference type="Gene3D" id="3.40.630.190">
    <property type="entry name" value="LCP protein"/>
    <property type="match status" value="1"/>
</dbReference>
<comment type="similarity">
    <text evidence="1">Belongs to the LytR/CpsA/Psr (LCP) family.</text>
</comment>
<gene>
    <name evidence="3" type="ORF">SAMN04488559_102181</name>
</gene>
<dbReference type="PANTHER" id="PTHR33392">
    <property type="entry name" value="POLYISOPRENYL-TEICHOIC ACID--PEPTIDOGLYCAN TEICHOIC ACID TRANSFERASE TAGU"/>
    <property type="match status" value="1"/>
</dbReference>
<sequence length="314" mass="35344">MMRSNRTRKKYKRRRIIFTVLLLVVVALGIYVAKVALSAKQMLDDIKGEDITSTLRDGKPDLGKKQPFSVLLLGVDEREDDVGRSDTIIVVTVNPETRSTKMVSIPRDTLIYLPERQMDDKANAAYAFGGIQMAHEAIENFLGIPIDYYAKINMEGMEDLVDAVGGVTVNSPFEFDLDGYVFPAGEQKLDGKEALAYVRMRKEDPEGDFGRQKRQREVIQAVINKTLSASSLTNFDKIFKAVGDNVETNFTASELTTVADKYRSAADTIEDLSFDGIDDLQYISTYDQEVYVWVPDEDSVAQLQQQLKEHLNMN</sequence>
<dbReference type="STRING" id="142588.SAMN04488559_102181"/>
<feature type="domain" description="Cell envelope-related transcriptional attenuator" evidence="2">
    <location>
        <begin position="84"/>
        <end position="226"/>
    </location>
</feature>
<keyword evidence="4" id="KW-1185">Reference proteome</keyword>
<dbReference type="Pfam" id="PF03816">
    <property type="entry name" value="LytR_cpsA_psr"/>
    <property type="match status" value="1"/>
</dbReference>
<accession>A0A1H9QQC2</accession>
<dbReference type="PANTHER" id="PTHR33392:SF6">
    <property type="entry name" value="POLYISOPRENYL-TEICHOIC ACID--PEPTIDOGLYCAN TEICHOIC ACID TRANSFERASE TAGU"/>
    <property type="match status" value="1"/>
</dbReference>
<dbReference type="NCBIfam" id="TIGR00350">
    <property type="entry name" value="lytR_cpsA_psr"/>
    <property type="match status" value="1"/>
</dbReference>
<dbReference type="AlphaFoldDB" id="A0A1H9QQC2"/>
<name>A0A1H9QQC2_9LACT</name>
<dbReference type="InterPro" id="IPR050922">
    <property type="entry name" value="LytR/CpsA/Psr_CW_biosynth"/>
</dbReference>
<protein>
    <submittedName>
        <fullName evidence="3">Cell envelope-related function transcriptional attenuator common domain-containing protein</fullName>
    </submittedName>
</protein>
<dbReference type="Proteomes" id="UP000198948">
    <property type="component" value="Unassembled WGS sequence"/>
</dbReference>